<dbReference type="NCBIfam" id="TIGR02782">
    <property type="entry name" value="TrbB_P"/>
    <property type="match status" value="1"/>
</dbReference>
<dbReference type="GO" id="GO:0005737">
    <property type="term" value="C:cytoplasm"/>
    <property type="evidence" value="ECO:0007669"/>
    <property type="project" value="InterPro"/>
</dbReference>
<dbReference type="PANTHER" id="PTHR30486">
    <property type="entry name" value="TWITCHING MOTILITY PROTEIN PILT"/>
    <property type="match status" value="1"/>
</dbReference>
<dbReference type="Gene3D" id="3.40.50.300">
    <property type="entry name" value="P-loop containing nucleotide triphosphate hydrolases"/>
    <property type="match status" value="1"/>
</dbReference>
<dbReference type="RefSeq" id="WP_035541422.1">
    <property type="nucleotide sequence ID" value="NZ_ARYL01000051.1"/>
</dbReference>
<accession>A0A059G1M5</accession>
<proteinExistence type="inferred from homology"/>
<dbReference type="CDD" id="cd01130">
    <property type="entry name" value="VirB11-like_ATPase"/>
    <property type="match status" value="1"/>
</dbReference>
<dbReference type="PANTHER" id="PTHR30486:SF6">
    <property type="entry name" value="TYPE IV PILUS RETRACTATION ATPASE PILT"/>
    <property type="match status" value="1"/>
</dbReference>
<dbReference type="Gene3D" id="3.30.450.90">
    <property type="match status" value="1"/>
</dbReference>
<dbReference type="GO" id="GO:0016887">
    <property type="term" value="F:ATP hydrolysis activity"/>
    <property type="evidence" value="ECO:0007669"/>
    <property type="project" value="InterPro"/>
</dbReference>
<evidence type="ECO:0000256" key="1">
    <source>
        <dbReference type="ARBA" id="ARBA00006611"/>
    </source>
</evidence>
<dbReference type="eggNOG" id="COG4962">
    <property type="taxonomic scope" value="Bacteria"/>
</dbReference>
<dbReference type="InterPro" id="IPR001482">
    <property type="entry name" value="T2SS/T4SS_dom"/>
</dbReference>
<protein>
    <submittedName>
        <fullName evidence="3">Conjugal transfer protein TrbB</fullName>
    </submittedName>
</protein>
<dbReference type="EMBL" id="ARYL01000051">
    <property type="protein sequence ID" value="KDA00767.1"/>
    <property type="molecule type" value="Genomic_DNA"/>
</dbReference>
<dbReference type="STRING" id="1280953.HOC_18956"/>
<keyword evidence="4" id="KW-1185">Reference proteome</keyword>
<feature type="domain" description="Bacterial type II secretion system protein E" evidence="2">
    <location>
        <begin position="106"/>
        <end position="287"/>
    </location>
</feature>
<dbReference type="OrthoDB" id="9810761at2"/>
<dbReference type="SUPFAM" id="SSF52540">
    <property type="entry name" value="P-loop containing nucleoside triphosphate hydrolases"/>
    <property type="match status" value="1"/>
</dbReference>
<organism evidence="3 4">
    <name type="scientific">Hyphomonas oceanitis SCH89</name>
    <dbReference type="NCBI Taxonomy" id="1280953"/>
    <lineage>
        <taxon>Bacteria</taxon>
        <taxon>Pseudomonadati</taxon>
        <taxon>Pseudomonadota</taxon>
        <taxon>Alphaproteobacteria</taxon>
        <taxon>Hyphomonadales</taxon>
        <taxon>Hyphomonadaceae</taxon>
        <taxon>Hyphomonas</taxon>
    </lineage>
</organism>
<comment type="similarity">
    <text evidence="1">Belongs to the GSP E family.</text>
</comment>
<comment type="caution">
    <text evidence="3">The sequence shown here is derived from an EMBL/GenBank/DDBJ whole genome shotgun (WGS) entry which is preliminary data.</text>
</comment>
<evidence type="ECO:0000313" key="3">
    <source>
        <dbReference type="EMBL" id="KDA00767.1"/>
    </source>
</evidence>
<gene>
    <name evidence="3" type="ORF">HOC_18956</name>
</gene>
<dbReference type="InterPro" id="IPR027417">
    <property type="entry name" value="P-loop_NTPase"/>
</dbReference>
<dbReference type="AlphaFoldDB" id="A0A059G1M5"/>
<reference evidence="3 4" key="1">
    <citation type="journal article" date="2014" name="Antonie Van Leeuwenhoek">
        <title>Hyphomonas beringensis sp. nov. and Hyphomonas chukchiensis sp. nov., isolated from surface seawater of the Bering Sea and Chukchi Sea.</title>
        <authorList>
            <person name="Li C."/>
            <person name="Lai Q."/>
            <person name="Li G."/>
            <person name="Dong C."/>
            <person name="Wang J."/>
            <person name="Liao Y."/>
            <person name="Shao Z."/>
        </authorList>
    </citation>
    <scope>NUCLEOTIDE SEQUENCE [LARGE SCALE GENOMIC DNA]</scope>
    <source>
        <strain evidence="3 4">SCH89</strain>
    </source>
</reference>
<dbReference type="InterPro" id="IPR050921">
    <property type="entry name" value="T4SS_GSP_E_ATPase"/>
</dbReference>
<dbReference type="GO" id="GO:0005524">
    <property type="term" value="F:ATP binding"/>
    <property type="evidence" value="ECO:0007669"/>
    <property type="project" value="InterPro"/>
</dbReference>
<dbReference type="Pfam" id="PF00437">
    <property type="entry name" value="T2SSE"/>
    <property type="match status" value="1"/>
</dbReference>
<evidence type="ECO:0000259" key="2">
    <source>
        <dbReference type="Pfam" id="PF00437"/>
    </source>
</evidence>
<dbReference type="PATRIC" id="fig|1280953.3.peg.3792"/>
<dbReference type="Proteomes" id="UP000024942">
    <property type="component" value="Unassembled WGS sequence"/>
</dbReference>
<dbReference type="InterPro" id="IPR014149">
    <property type="entry name" value="Conjug-transfer_TrbB"/>
</dbReference>
<evidence type="ECO:0000313" key="4">
    <source>
        <dbReference type="Proteomes" id="UP000024942"/>
    </source>
</evidence>
<name>A0A059G1M5_9PROT</name>
<sequence length="331" mass="35417">MAIAGHAQETDSRRTAMLRTAFCLVIRNALDAADTIEIMANPDGSVWIESQGAGLSDSGHRLAAGDRERVIRLVASGVGEPVSRASPIVSAELPGSGERFEGLLPPVSTAPCFSIRKPATTPFHLGDYVDQGALSPALCAALRESVAIHANILIAGGTSSGKTTFTNALLAEPAFHDDRIVILEDTRELRCAAPNRIQLRTHRGSVSLQQLVRSTLRLRPDRIIVGEVRGSEALDLLKAWNTGHPGGITTLHANSAYGALRRLEQLTLEATSRAPYDLIAEAIDVVVFMSRAGGQRRIDEALRVCGFDGDGYQTEPLVSRSLSLITHGDMT</sequence>